<evidence type="ECO:0000256" key="3">
    <source>
        <dbReference type="ARBA" id="ARBA00004840"/>
    </source>
</evidence>
<comment type="pathway">
    <text evidence="4">Glycan metabolism; heparan sulfate biosynthesis.</text>
</comment>
<proteinExistence type="inferred from homology"/>
<dbReference type="GO" id="GO:0047220">
    <property type="term" value="F:galactosylxylosylprotein 3-beta-galactosyltransferase activity"/>
    <property type="evidence" value="ECO:0007669"/>
    <property type="project" value="UniProtKB-ARBA"/>
</dbReference>
<dbReference type="PANTHER" id="PTHR11214:SF3">
    <property type="entry name" value="BETA-1,3-GALACTOSYLTRANSFERASE 6"/>
    <property type="match status" value="1"/>
</dbReference>
<gene>
    <name evidence="16" type="ORF">EB796_004838</name>
</gene>
<dbReference type="Proteomes" id="UP000593567">
    <property type="component" value="Unassembled WGS sequence"/>
</dbReference>
<dbReference type="Gene3D" id="3.90.550.50">
    <property type="match status" value="1"/>
</dbReference>
<comment type="pathway">
    <text evidence="3">Glycan metabolism; chondroitin sulfate biosynthesis.</text>
</comment>
<dbReference type="GO" id="GO:0006024">
    <property type="term" value="P:glycosaminoglycan biosynthetic process"/>
    <property type="evidence" value="ECO:0007669"/>
    <property type="project" value="UniProtKB-ARBA"/>
</dbReference>
<comment type="similarity">
    <text evidence="5 15">Belongs to the glycosyltransferase 31 family.</text>
</comment>
<comment type="cofactor">
    <cofactor evidence="1">
        <name>Mn(2+)</name>
        <dbReference type="ChEBI" id="CHEBI:29035"/>
    </cofactor>
</comment>
<evidence type="ECO:0000256" key="9">
    <source>
        <dbReference type="ARBA" id="ARBA00022968"/>
    </source>
</evidence>
<evidence type="ECO:0000313" key="17">
    <source>
        <dbReference type="Proteomes" id="UP000593567"/>
    </source>
</evidence>
<evidence type="ECO:0000256" key="12">
    <source>
        <dbReference type="ARBA" id="ARBA00023136"/>
    </source>
</evidence>
<evidence type="ECO:0000256" key="8">
    <source>
        <dbReference type="ARBA" id="ARBA00022692"/>
    </source>
</evidence>
<evidence type="ECO:0000313" key="16">
    <source>
        <dbReference type="EMBL" id="KAF6036852.1"/>
    </source>
</evidence>
<dbReference type="OrthoDB" id="1158011at2759"/>
<keyword evidence="17" id="KW-1185">Reference proteome</keyword>
<comment type="subcellular location">
    <subcellularLocation>
        <location evidence="2 15">Golgi apparatus membrane</location>
        <topology evidence="2 15">Single-pass type II membrane protein</topology>
    </subcellularLocation>
</comment>
<accession>A0A7J7KDW9</accession>
<evidence type="ECO:0000256" key="1">
    <source>
        <dbReference type="ARBA" id="ARBA00001936"/>
    </source>
</evidence>
<keyword evidence="9" id="KW-0735">Signal-anchor</keyword>
<keyword evidence="6 15" id="KW-0328">Glycosyltransferase</keyword>
<evidence type="ECO:0000256" key="11">
    <source>
        <dbReference type="ARBA" id="ARBA00023034"/>
    </source>
</evidence>
<keyword evidence="7" id="KW-0808">Transferase</keyword>
<evidence type="ECO:0000256" key="14">
    <source>
        <dbReference type="ARBA" id="ARBA00023211"/>
    </source>
</evidence>
<keyword evidence="10" id="KW-1133">Transmembrane helix</keyword>
<name>A0A7J7KDW9_BUGNE</name>
<dbReference type="GO" id="GO:0006493">
    <property type="term" value="P:protein O-linked glycosylation"/>
    <property type="evidence" value="ECO:0007669"/>
    <property type="project" value="TreeGrafter"/>
</dbReference>
<sequence length="293" mass="33639">MFTFLLYPATSRNNNDGKSLDKNKQNKLTLVVLIMTAPGNQVRRDAIRHTWASKLPVAQSRVYFVLGSQNLDKVLLRNIFSEQQTNADMIILDNIKDSYFKLTEKIVEGISVVLERHNVTYIMKCDDDTFIDSVKLFEKLNTLPASKLYWGYFTGAARVKTQGQWAEPNYHLCDRYLPYARGGGYVLTQDLAQYILTNRNLLQMYNSEDVTIGIWLAPLDITRLHDVGFDTEAKSRGCLNHHIVSHKQTVNDMTSKHESLENTGRLCAREVVYKKEYIYNWGVPPSQCCTIEI</sequence>
<dbReference type="AlphaFoldDB" id="A0A7J7KDW9"/>
<dbReference type="PANTHER" id="PTHR11214">
    <property type="entry name" value="BETA-1,3-N-ACETYLGLUCOSAMINYLTRANSFERASE"/>
    <property type="match status" value="1"/>
</dbReference>
<evidence type="ECO:0000256" key="15">
    <source>
        <dbReference type="RuleBase" id="RU363063"/>
    </source>
</evidence>
<keyword evidence="8" id="KW-0812">Transmembrane</keyword>
<comment type="caution">
    <text evidence="16">The sequence shown here is derived from an EMBL/GenBank/DDBJ whole genome shotgun (WGS) entry which is preliminary data.</text>
</comment>
<evidence type="ECO:0000256" key="6">
    <source>
        <dbReference type="ARBA" id="ARBA00022676"/>
    </source>
</evidence>
<evidence type="ECO:0000256" key="2">
    <source>
        <dbReference type="ARBA" id="ARBA00004323"/>
    </source>
</evidence>
<evidence type="ECO:0000256" key="7">
    <source>
        <dbReference type="ARBA" id="ARBA00022679"/>
    </source>
</evidence>
<dbReference type="GO" id="GO:0000139">
    <property type="term" value="C:Golgi membrane"/>
    <property type="evidence" value="ECO:0007669"/>
    <property type="project" value="UniProtKB-SubCell"/>
</dbReference>
<keyword evidence="11 15" id="KW-0333">Golgi apparatus</keyword>
<evidence type="ECO:0000256" key="5">
    <source>
        <dbReference type="ARBA" id="ARBA00008661"/>
    </source>
</evidence>
<dbReference type="EC" id="2.4.1.-" evidence="15"/>
<evidence type="ECO:0000256" key="13">
    <source>
        <dbReference type="ARBA" id="ARBA00023180"/>
    </source>
</evidence>
<organism evidence="16 17">
    <name type="scientific">Bugula neritina</name>
    <name type="common">Brown bryozoan</name>
    <name type="synonym">Sertularia neritina</name>
    <dbReference type="NCBI Taxonomy" id="10212"/>
    <lineage>
        <taxon>Eukaryota</taxon>
        <taxon>Metazoa</taxon>
        <taxon>Spiralia</taxon>
        <taxon>Lophotrochozoa</taxon>
        <taxon>Bryozoa</taxon>
        <taxon>Gymnolaemata</taxon>
        <taxon>Cheilostomatida</taxon>
        <taxon>Flustrina</taxon>
        <taxon>Buguloidea</taxon>
        <taxon>Bugulidae</taxon>
        <taxon>Bugula</taxon>
    </lineage>
</organism>
<evidence type="ECO:0000256" key="10">
    <source>
        <dbReference type="ARBA" id="ARBA00022989"/>
    </source>
</evidence>
<dbReference type="EMBL" id="VXIV02000658">
    <property type="protein sequence ID" value="KAF6036852.1"/>
    <property type="molecule type" value="Genomic_DNA"/>
</dbReference>
<dbReference type="InterPro" id="IPR002659">
    <property type="entry name" value="Glyco_trans_31"/>
</dbReference>
<keyword evidence="14" id="KW-0464">Manganese</keyword>
<keyword evidence="13" id="KW-0325">Glycoprotein</keyword>
<reference evidence="16" key="1">
    <citation type="submission" date="2020-06" db="EMBL/GenBank/DDBJ databases">
        <title>Draft genome of Bugula neritina, a colonial animal packing powerful symbionts and potential medicines.</title>
        <authorList>
            <person name="Rayko M."/>
        </authorList>
    </citation>
    <scope>NUCLEOTIDE SEQUENCE [LARGE SCALE GENOMIC DNA]</scope>
    <source>
        <strain evidence="16">Kwan_BN1</strain>
    </source>
</reference>
<keyword evidence="12" id="KW-0472">Membrane</keyword>
<protein>
    <recommendedName>
        <fullName evidence="15">Hexosyltransferase</fullName>
        <ecNumber evidence="15">2.4.1.-</ecNumber>
    </recommendedName>
</protein>
<evidence type="ECO:0000256" key="4">
    <source>
        <dbReference type="ARBA" id="ARBA00005093"/>
    </source>
</evidence>
<dbReference type="FunFam" id="3.90.550.50:FF:000018">
    <property type="entry name" value="Hexosyltransferase"/>
    <property type="match status" value="1"/>
</dbReference>
<dbReference type="Pfam" id="PF01762">
    <property type="entry name" value="Galactosyl_T"/>
    <property type="match status" value="1"/>
</dbReference>